<dbReference type="Proteomes" id="UP001412067">
    <property type="component" value="Unassembled WGS sequence"/>
</dbReference>
<reference evidence="2 3" key="1">
    <citation type="journal article" date="2022" name="Nat. Plants">
        <title>Genomes of leafy and leafless Platanthera orchids illuminate the evolution of mycoheterotrophy.</title>
        <authorList>
            <person name="Li M.H."/>
            <person name="Liu K.W."/>
            <person name="Li Z."/>
            <person name="Lu H.C."/>
            <person name="Ye Q.L."/>
            <person name="Zhang D."/>
            <person name="Wang J.Y."/>
            <person name="Li Y.F."/>
            <person name="Zhong Z.M."/>
            <person name="Liu X."/>
            <person name="Yu X."/>
            <person name="Liu D.K."/>
            <person name="Tu X.D."/>
            <person name="Liu B."/>
            <person name="Hao Y."/>
            <person name="Liao X.Y."/>
            <person name="Jiang Y.T."/>
            <person name="Sun W.H."/>
            <person name="Chen J."/>
            <person name="Chen Y.Q."/>
            <person name="Ai Y."/>
            <person name="Zhai J.W."/>
            <person name="Wu S.S."/>
            <person name="Zhou Z."/>
            <person name="Hsiao Y.Y."/>
            <person name="Wu W.L."/>
            <person name="Chen Y.Y."/>
            <person name="Lin Y.F."/>
            <person name="Hsu J.L."/>
            <person name="Li C.Y."/>
            <person name="Wang Z.W."/>
            <person name="Zhao X."/>
            <person name="Zhong W.Y."/>
            <person name="Ma X.K."/>
            <person name="Ma L."/>
            <person name="Huang J."/>
            <person name="Chen G.Z."/>
            <person name="Huang M.Z."/>
            <person name="Huang L."/>
            <person name="Peng D.H."/>
            <person name="Luo Y.B."/>
            <person name="Zou S.Q."/>
            <person name="Chen S.P."/>
            <person name="Lan S."/>
            <person name="Tsai W.C."/>
            <person name="Van de Peer Y."/>
            <person name="Liu Z.J."/>
        </authorList>
    </citation>
    <scope>NUCLEOTIDE SEQUENCE [LARGE SCALE GENOMIC DNA]</scope>
    <source>
        <strain evidence="2">Lor288</strain>
    </source>
</reference>
<feature type="region of interest" description="Disordered" evidence="1">
    <location>
        <begin position="311"/>
        <end position="391"/>
    </location>
</feature>
<name>A0ABR2MTX8_9ASPA</name>
<dbReference type="PANTHER" id="PTHR36481">
    <property type="entry name" value="EXPRESSED PROTEIN"/>
    <property type="match status" value="1"/>
</dbReference>
<evidence type="ECO:0008006" key="4">
    <source>
        <dbReference type="Google" id="ProtNLM"/>
    </source>
</evidence>
<evidence type="ECO:0000256" key="1">
    <source>
        <dbReference type="SAM" id="MobiDB-lite"/>
    </source>
</evidence>
<sequence>MPQFKCYWRVVAPETPVAVAFGPVAAGKYGPDKTLWDGLHGRGDVYLTLLREATAALLNSYNSFSFVYPTVGVVSDMNLALLGSRREALAVALRFRRANFGISGQSLSQRPAAIVYKNMFSNSPSSATLIYLPLISFSFPIKAHTLYMEFLPCFPCFLFLALPCFLPSSTLAADIPLPGTIDRTTKQQIITTLTPGEPSTTEPFLTSPGGKYAAHFLRRATVPGAGGFGNDFCYIQIQDSGTGESMWESDCAPVSTSNACSLVFSDSGLDIFDGSSSAWSTGAASANGNPLRTLELVDEGDMRIRDNAGELAWKASDDPRQNQNCGEPGSPGLSPALPPFAEPVGGSTNMPFGQQQPGGAGHVPPVPDGGDGEQDAGGIGRSFGLSGQPLVDSTPYDSGSFKRVEDWIGFGSAFFIGLTGLEGLLF</sequence>
<proteinExistence type="predicted"/>
<comment type="caution">
    <text evidence="2">The sequence shown here is derived from an EMBL/GenBank/DDBJ whole genome shotgun (WGS) entry which is preliminary data.</text>
</comment>
<accession>A0ABR2MTX8</accession>
<evidence type="ECO:0000313" key="2">
    <source>
        <dbReference type="EMBL" id="KAK8966950.1"/>
    </source>
</evidence>
<evidence type="ECO:0000313" key="3">
    <source>
        <dbReference type="Proteomes" id="UP001412067"/>
    </source>
</evidence>
<dbReference type="SUPFAM" id="SSF51110">
    <property type="entry name" value="alpha-D-mannose-specific plant lectins"/>
    <property type="match status" value="1"/>
</dbReference>
<dbReference type="EMBL" id="JBBWWR010000005">
    <property type="protein sequence ID" value="KAK8966950.1"/>
    <property type="molecule type" value="Genomic_DNA"/>
</dbReference>
<dbReference type="PANTHER" id="PTHR36481:SF2">
    <property type="entry name" value="EXPRESSED PROTEIN"/>
    <property type="match status" value="1"/>
</dbReference>
<dbReference type="Gene3D" id="2.90.10.10">
    <property type="entry name" value="Bulb-type lectin domain"/>
    <property type="match status" value="1"/>
</dbReference>
<keyword evidence="3" id="KW-1185">Reference proteome</keyword>
<organism evidence="2 3">
    <name type="scientific">Platanthera guangdongensis</name>
    <dbReference type="NCBI Taxonomy" id="2320717"/>
    <lineage>
        <taxon>Eukaryota</taxon>
        <taxon>Viridiplantae</taxon>
        <taxon>Streptophyta</taxon>
        <taxon>Embryophyta</taxon>
        <taxon>Tracheophyta</taxon>
        <taxon>Spermatophyta</taxon>
        <taxon>Magnoliopsida</taxon>
        <taxon>Liliopsida</taxon>
        <taxon>Asparagales</taxon>
        <taxon>Orchidaceae</taxon>
        <taxon>Orchidoideae</taxon>
        <taxon>Orchideae</taxon>
        <taxon>Orchidinae</taxon>
        <taxon>Platanthera</taxon>
    </lineage>
</organism>
<protein>
    <recommendedName>
        <fullName evidence="4">Bulb-type lectin domain-containing protein</fullName>
    </recommendedName>
</protein>
<gene>
    <name evidence="2" type="ORF">KSP40_PGU001243</name>
</gene>
<dbReference type="InterPro" id="IPR036426">
    <property type="entry name" value="Bulb-type_lectin_dom_sf"/>
</dbReference>